<dbReference type="AlphaFoldDB" id="A0A4J1RFY2"/>
<dbReference type="InterPro" id="IPR006433">
    <property type="entry name" value="Prohead_protease"/>
</dbReference>
<evidence type="ECO:0000259" key="4">
    <source>
        <dbReference type="Pfam" id="PF04586"/>
    </source>
</evidence>
<keyword evidence="2 5" id="KW-0645">Protease</keyword>
<dbReference type="GO" id="GO:0006508">
    <property type="term" value="P:proteolysis"/>
    <property type="evidence" value="ECO:0007669"/>
    <property type="project" value="UniProtKB-KW"/>
</dbReference>
<evidence type="ECO:0000313" key="7">
    <source>
        <dbReference type="Proteomes" id="UP000298847"/>
    </source>
</evidence>
<keyword evidence="1" id="KW-1188">Viral release from host cell</keyword>
<dbReference type="GO" id="GO:0008233">
    <property type="term" value="F:peptidase activity"/>
    <property type="evidence" value="ECO:0007669"/>
    <property type="project" value="UniProtKB-KW"/>
</dbReference>
<organism evidence="5">
    <name type="scientific">Streptococcus pneumoniae</name>
    <dbReference type="NCBI Taxonomy" id="1313"/>
    <lineage>
        <taxon>Bacteria</taxon>
        <taxon>Bacillati</taxon>
        <taxon>Bacillota</taxon>
        <taxon>Bacilli</taxon>
        <taxon>Lactobacillales</taxon>
        <taxon>Streptococcaceae</taxon>
        <taxon>Streptococcus</taxon>
    </lineage>
</organism>
<dbReference type="Proteomes" id="UP000298847">
    <property type="component" value="Unassembled WGS sequence"/>
</dbReference>
<dbReference type="InterPro" id="IPR054613">
    <property type="entry name" value="Peptidase_S78_dom"/>
</dbReference>
<dbReference type="EMBL" id="CAAXWD010000001">
    <property type="protein sequence ID" value="VQC97161.1"/>
    <property type="molecule type" value="Genomic_DNA"/>
</dbReference>
<protein>
    <submittedName>
        <fullName evidence="5">Prophage LambdaSa2, protease</fullName>
    </submittedName>
</protein>
<dbReference type="Pfam" id="PF04586">
    <property type="entry name" value="Peptidase_S78"/>
    <property type="match status" value="1"/>
</dbReference>
<evidence type="ECO:0000256" key="2">
    <source>
        <dbReference type="ARBA" id="ARBA00022670"/>
    </source>
</evidence>
<accession>A0A4J1RFY2</accession>
<gene>
    <name evidence="5" type="ORF">SAMEA3353486_00896</name>
    <name evidence="6" type="ORF">SAMEA3354366_00901</name>
</gene>
<evidence type="ECO:0000313" key="6">
    <source>
        <dbReference type="EMBL" id="VQC97161.1"/>
    </source>
</evidence>
<sequence>MEKLKTFVVKSVEEESADFHFEAYASTYGNTDRDGDVMAKGCFDNTLKTKAVVPMCLNHDRNRVIGKHELSVDEKGLRTRSIFNLSDPEAKKTYDLMKMGALDSLSIGFFINDYEPVDAK</sequence>
<reference evidence="5 7" key="1">
    <citation type="submission" date="2019-04" db="EMBL/GenBank/DDBJ databases">
        <authorList>
            <consortium name="Pathogen Informatics"/>
        </authorList>
    </citation>
    <scope>NUCLEOTIDE SEQUENCE</scope>
    <source>
        <strain evidence="5 7">GPSC22</strain>
    </source>
</reference>
<evidence type="ECO:0000313" key="5">
    <source>
        <dbReference type="EMBL" id="VNP06464.1"/>
    </source>
</evidence>
<dbReference type="NCBIfam" id="TIGR01543">
    <property type="entry name" value="proheadase_HK97"/>
    <property type="match status" value="1"/>
</dbReference>
<proteinExistence type="predicted"/>
<evidence type="ECO:0000256" key="1">
    <source>
        <dbReference type="ARBA" id="ARBA00022612"/>
    </source>
</evidence>
<feature type="domain" description="Prohead serine protease" evidence="4">
    <location>
        <begin position="7"/>
        <end position="113"/>
    </location>
</feature>
<evidence type="ECO:0000256" key="3">
    <source>
        <dbReference type="ARBA" id="ARBA00022801"/>
    </source>
</evidence>
<keyword evidence="3" id="KW-0378">Hydrolase</keyword>
<name>A0A4J1RFY2_STREE</name>
<dbReference type="EMBL" id="CAATFT010000001">
    <property type="protein sequence ID" value="VNP06464.1"/>
    <property type="molecule type" value="Genomic_DNA"/>
</dbReference>